<dbReference type="InterPro" id="IPR043502">
    <property type="entry name" value="DNA/RNA_pol_sf"/>
</dbReference>
<sequence>MELPFGEFDLILGMDWLVKYRASLDCAAKRMVSKTTEDKEGPKNYLHKGCEAFLAYIGVSDSEGSSVKGIRTIKDFPDVFPDELSRFPLSREVKFDIELLPRTAPVSIAPYRMAPKDLVELKAEIQELLDRGFVRPSVSPWGAPVLFVKNKDGSMPNALSRRAVADLRAMVARLSLLDDGSLMVELQVKLT</sequence>
<reference evidence="2" key="2">
    <citation type="submission" date="2025-08" db="UniProtKB">
        <authorList>
            <consortium name="RefSeq"/>
        </authorList>
    </citation>
    <scope>IDENTIFICATION</scope>
</reference>
<dbReference type="Gene3D" id="2.40.70.10">
    <property type="entry name" value="Acid Proteases"/>
    <property type="match status" value="1"/>
</dbReference>
<protein>
    <recommendedName>
        <fullName evidence="3">DNA/RNA polymerases superfamily protein</fullName>
    </recommendedName>
</protein>
<evidence type="ECO:0000313" key="2">
    <source>
        <dbReference type="RefSeq" id="XP_040934453.1"/>
    </source>
</evidence>
<accession>A0ABM2YX27</accession>
<evidence type="ECO:0008006" key="3">
    <source>
        <dbReference type="Google" id="ProtNLM"/>
    </source>
</evidence>
<proteinExistence type="predicted"/>
<evidence type="ECO:0000313" key="1">
    <source>
        <dbReference type="Proteomes" id="UP000818029"/>
    </source>
</evidence>
<dbReference type="Gene3D" id="3.10.10.10">
    <property type="entry name" value="HIV Type 1 Reverse Transcriptase, subunit A, domain 1"/>
    <property type="match status" value="1"/>
</dbReference>
<dbReference type="Pfam" id="PF08284">
    <property type="entry name" value="RVP_2"/>
    <property type="match status" value="1"/>
</dbReference>
<dbReference type="SUPFAM" id="SSF56672">
    <property type="entry name" value="DNA/RNA polymerases"/>
    <property type="match status" value="1"/>
</dbReference>
<keyword evidence="1" id="KW-1185">Reference proteome</keyword>
<gene>
    <name evidence="2" type="primary">LOC121207979</name>
</gene>
<name>A0ABM2YX27_GOSHI</name>
<organism evidence="1 2">
    <name type="scientific">Gossypium hirsutum</name>
    <name type="common">Upland cotton</name>
    <name type="synonym">Gossypium mexicanum</name>
    <dbReference type="NCBI Taxonomy" id="3635"/>
    <lineage>
        <taxon>Eukaryota</taxon>
        <taxon>Viridiplantae</taxon>
        <taxon>Streptophyta</taxon>
        <taxon>Embryophyta</taxon>
        <taxon>Tracheophyta</taxon>
        <taxon>Spermatophyta</taxon>
        <taxon>Magnoliopsida</taxon>
        <taxon>eudicotyledons</taxon>
        <taxon>Gunneridae</taxon>
        <taxon>Pentapetalae</taxon>
        <taxon>rosids</taxon>
        <taxon>malvids</taxon>
        <taxon>Malvales</taxon>
        <taxon>Malvaceae</taxon>
        <taxon>Malvoideae</taxon>
        <taxon>Gossypium</taxon>
    </lineage>
</organism>
<dbReference type="InterPro" id="IPR032567">
    <property type="entry name" value="RTL1-rel"/>
</dbReference>
<dbReference type="PANTHER" id="PTHR15503">
    <property type="entry name" value="LDOC1 RELATED"/>
    <property type="match status" value="1"/>
</dbReference>
<dbReference type="Proteomes" id="UP000818029">
    <property type="component" value="Chromosome A10"/>
</dbReference>
<dbReference type="RefSeq" id="XP_040934453.1">
    <property type="nucleotide sequence ID" value="XM_041078519.1"/>
</dbReference>
<dbReference type="PANTHER" id="PTHR15503:SF45">
    <property type="entry name" value="RNA-DIRECTED DNA POLYMERASE HOMOLOG"/>
    <property type="match status" value="1"/>
</dbReference>
<dbReference type="GeneID" id="121207979"/>
<reference evidence="1" key="1">
    <citation type="journal article" date="2020" name="Nat. Genet.">
        <title>Genomic diversifications of five Gossypium allopolyploid species and their impact on cotton improvement.</title>
        <authorList>
            <person name="Chen Z.J."/>
            <person name="Sreedasyam A."/>
            <person name="Ando A."/>
            <person name="Song Q."/>
            <person name="De Santiago L.M."/>
            <person name="Hulse-Kemp A.M."/>
            <person name="Ding M."/>
            <person name="Ye W."/>
            <person name="Kirkbride R.C."/>
            <person name="Jenkins J."/>
            <person name="Plott C."/>
            <person name="Lovell J."/>
            <person name="Lin Y.M."/>
            <person name="Vaughn R."/>
            <person name="Liu B."/>
            <person name="Simpson S."/>
            <person name="Scheffler B.E."/>
            <person name="Wen L."/>
            <person name="Saski C.A."/>
            <person name="Grover C.E."/>
            <person name="Hu G."/>
            <person name="Conover J.L."/>
            <person name="Carlson J.W."/>
            <person name="Shu S."/>
            <person name="Boston L.B."/>
            <person name="Williams M."/>
            <person name="Peterson D.G."/>
            <person name="McGee K."/>
            <person name="Jones D.C."/>
            <person name="Wendel J.F."/>
            <person name="Stelly D.M."/>
            <person name="Grimwood J."/>
            <person name="Schmutz J."/>
        </authorList>
    </citation>
    <scope>NUCLEOTIDE SEQUENCE [LARGE SCALE GENOMIC DNA]</scope>
    <source>
        <strain evidence="1">cv. TM-1</strain>
    </source>
</reference>
<dbReference type="InterPro" id="IPR021109">
    <property type="entry name" value="Peptidase_aspartic_dom_sf"/>
</dbReference>